<evidence type="ECO:0000313" key="2">
    <source>
        <dbReference type="Proteomes" id="UP000011566"/>
    </source>
</evidence>
<evidence type="ECO:0008006" key="3">
    <source>
        <dbReference type="Google" id="ProtNLM"/>
    </source>
</evidence>
<dbReference type="Pfam" id="PF02680">
    <property type="entry name" value="DUF211"/>
    <property type="match status" value="1"/>
</dbReference>
<name>M0M6Z9_9EURY</name>
<dbReference type="eggNOG" id="arCOG04140">
    <property type="taxonomic scope" value="Archaea"/>
</dbReference>
<gene>
    <name evidence="1" type="ORF">C447_01945</name>
</gene>
<dbReference type="SUPFAM" id="SSF160363">
    <property type="entry name" value="MTH889-like"/>
    <property type="match status" value="1"/>
</dbReference>
<dbReference type="OrthoDB" id="201945at2157"/>
<reference evidence="1 2" key="1">
    <citation type="journal article" date="2014" name="PLoS Genet.">
        <title>Phylogenetically driven sequencing of extremely halophilic archaea reveals strategies for static and dynamic osmo-response.</title>
        <authorList>
            <person name="Becker E.A."/>
            <person name="Seitzer P.M."/>
            <person name="Tritt A."/>
            <person name="Larsen D."/>
            <person name="Krusor M."/>
            <person name="Yao A.I."/>
            <person name="Wu D."/>
            <person name="Madern D."/>
            <person name="Eisen J.A."/>
            <person name="Darling A.E."/>
            <person name="Facciotti M.T."/>
        </authorList>
    </citation>
    <scope>NUCLEOTIDE SEQUENCE [LARGE SCALE GENOMIC DNA]</scope>
    <source>
        <strain evidence="1 2">100A6</strain>
    </source>
</reference>
<dbReference type="AlphaFoldDB" id="M0M6Z9"/>
<evidence type="ECO:0000313" key="1">
    <source>
        <dbReference type="EMBL" id="EMA41577.1"/>
    </source>
</evidence>
<dbReference type="Proteomes" id="UP000011566">
    <property type="component" value="Unassembled WGS sequence"/>
</dbReference>
<dbReference type="InterPro" id="IPR023129">
    <property type="entry name" value="MTH889-like_dom_sf"/>
</dbReference>
<dbReference type="InterPro" id="IPR003831">
    <property type="entry name" value="DUF211"/>
</dbReference>
<dbReference type="RefSeq" id="WP_007690326.1">
    <property type="nucleotide sequence ID" value="NZ_AJRK01000362.1"/>
</dbReference>
<dbReference type="EMBL" id="AOMB01000005">
    <property type="protein sequence ID" value="EMA41577.1"/>
    <property type="molecule type" value="Genomic_DNA"/>
</dbReference>
<dbReference type="PATRIC" id="fig|1132509.6.peg.454"/>
<accession>M0M6Z9</accession>
<keyword evidence="2" id="KW-1185">Reference proteome</keyword>
<dbReference type="PANTHER" id="PTHR42240">
    <property type="entry name" value="DUF211 DOMAIN-CONTAINING PROTEIN"/>
    <property type="match status" value="1"/>
</dbReference>
<dbReference type="Gene3D" id="3.30.70.1340">
    <property type="entry name" value="MTH889-like domain"/>
    <property type="match status" value="1"/>
</dbReference>
<comment type="caution">
    <text evidence="1">The sequence shown here is derived from an EMBL/GenBank/DDBJ whole genome shotgun (WGS) entry which is preliminary data.</text>
</comment>
<protein>
    <recommendedName>
        <fullName evidence="3">DUF211 domain-containing protein</fullName>
    </recommendedName>
</protein>
<proteinExistence type="predicted"/>
<dbReference type="PANTHER" id="PTHR42240:SF1">
    <property type="entry name" value="DUF211 DOMAIN-CONTAINING PROTEIN"/>
    <property type="match status" value="1"/>
</dbReference>
<sequence length="95" mass="10440">MATIRQLVIDVLKPHQPTMLSVAQRVAELDGIGGVNAILVEMDEEVRNIKFTIEGEDIDFEAVTETIEDTGAQVHSVDQVACGEYIVDEMPTPQD</sequence>
<organism evidence="1 2">
    <name type="scientific">Halococcus hamelinensis 100A6</name>
    <dbReference type="NCBI Taxonomy" id="1132509"/>
    <lineage>
        <taxon>Archaea</taxon>
        <taxon>Methanobacteriati</taxon>
        <taxon>Methanobacteriota</taxon>
        <taxon>Stenosarchaea group</taxon>
        <taxon>Halobacteria</taxon>
        <taxon>Halobacteriales</taxon>
        <taxon>Halococcaceae</taxon>
        <taxon>Halococcus</taxon>
    </lineage>
</organism>